<accession>A0A3M3FNQ3</accession>
<dbReference type="RefSeq" id="WP_011167827.1">
    <property type="nucleotide sequence ID" value="NZ_RBOM01000169.1"/>
</dbReference>
<dbReference type="Proteomes" id="UP000279057">
    <property type="component" value="Unassembled WGS sequence"/>
</dbReference>
<keyword evidence="1" id="KW-0175">Coiled coil</keyword>
<dbReference type="EMBL" id="RBOM01000169">
    <property type="protein sequence ID" value="RMM63508.1"/>
    <property type="molecule type" value="Genomic_DNA"/>
</dbReference>
<evidence type="ECO:0000256" key="1">
    <source>
        <dbReference type="SAM" id="Coils"/>
    </source>
</evidence>
<name>A0A3M3FNQ3_PSESG</name>
<reference evidence="2 3" key="1">
    <citation type="submission" date="2018-08" db="EMBL/GenBank/DDBJ databases">
        <title>Recombination of ecologically and evolutionarily significant loci maintains genetic cohesion in the Pseudomonas syringae species complex.</title>
        <authorList>
            <person name="Dillon M."/>
            <person name="Thakur S."/>
            <person name="Almeida R.N.D."/>
            <person name="Weir B.S."/>
            <person name="Guttman D.S."/>
        </authorList>
    </citation>
    <scope>NUCLEOTIDE SEQUENCE [LARGE SCALE GENOMIC DNA]</scope>
    <source>
        <strain evidence="2 3">ICMP 4332</strain>
    </source>
</reference>
<sequence length="484" mass="55970">MKTDSSFPLISQLHELQEDFERLLLTEEAKSSTLASLISEKTTLEKQLNALVNKEPQKVASVFSQKKHDSEVNDLISELHNLQERFEQLTLLEREDTEAAEWKSQKVEIKHKLHIVAIEQQQFQTMLNEKEKENQQLLTALHEAHEELERSFIAQDIIDAGQRRLNRLLERNPEWWEFDTLEISHSVIDDDYQVAQWRLTDVNLDNRLISELCFRTVLSNGIVGIIIQRADKSMSAPLVRWPIIYAQHKELPCVASRACDAPGSDNVFNVLGASDWNMIKALVVRLIDLLSHPEDSRLPEGLDVDYLKNGLIEFKTILAEWPNVLRYDTIELYDSLEIGDYHSIGIRLKALQLGDCSWADMDYRLATVSEPGNAFDQHPRLEFPEKTSEVLRSWFAESKDERSDRLELSFAQPNMIDTRVWNALDGDDRLTIVCLIASLDTQMMELQQKYLYERSDWQSWRHLGSSIKAILARKSTESQKLQKA</sequence>
<organism evidence="2 3">
    <name type="scientific">Pseudomonas savastanoi pv. glycinea</name>
    <name type="common">Pseudomonas syringae pv. glycinea</name>
    <dbReference type="NCBI Taxonomy" id="318"/>
    <lineage>
        <taxon>Bacteria</taxon>
        <taxon>Pseudomonadati</taxon>
        <taxon>Pseudomonadota</taxon>
        <taxon>Gammaproteobacteria</taxon>
        <taxon>Pseudomonadales</taxon>
        <taxon>Pseudomonadaceae</taxon>
        <taxon>Pseudomonas</taxon>
    </lineage>
</organism>
<dbReference type="AlphaFoldDB" id="A0A3M3FNQ3"/>
<gene>
    <name evidence="2" type="ORF">ALQ74_00811</name>
</gene>
<evidence type="ECO:0000313" key="3">
    <source>
        <dbReference type="Proteomes" id="UP000279057"/>
    </source>
</evidence>
<feature type="coiled-coil region" evidence="1">
    <location>
        <begin position="34"/>
        <end position="92"/>
    </location>
</feature>
<proteinExistence type="predicted"/>
<evidence type="ECO:0000313" key="2">
    <source>
        <dbReference type="EMBL" id="RMM63508.1"/>
    </source>
</evidence>
<protein>
    <submittedName>
        <fullName evidence="2">Uncharacterized protein</fullName>
    </submittedName>
</protein>
<comment type="caution">
    <text evidence="2">The sequence shown here is derived from an EMBL/GenBank/DDBJ whole genome shotgun (WGS) entry which is preliminary data.</text>
</comment>